<keyword evidence="2" id="KW-0472">Membrane</keyword>
<accession>A0A7S2SFC2</accession>
<dbReference type="EMBL" id="HBHK01020968">
    <property type="protein sequence ID" value="CAD9697822.1"/>
    <property type="molecule type" value="Transcribed_RNA"/>
</dbReference>
<feature type="region of interest" description="Disordered" evidence="1">
    <location>
        <begin position="1"/>
        <end position="21"/>
    </location>
</feature>
<dbReference type="Pfam" id="PF09335">
    <property type="entry name" value="VTT_dom"/>
    <property type="match status" value="1"/>
</dbReference>
<reference evidence="4" key="1">
    <citation type="submission" date="2021-01" db="EMBL/GenBank/DDBJ databases">
        <authorList>
            <person name="Corre E."/>
            <person name="Pelletier E."/>
            <person name="Niang G."/>
            <person name="Scheremetjew M."/>
            <person name="Finn R."/>
            <person name="Kale V."/>
            <person name="Holt S."/>
            <person name="Cochrane G."/>
            <person name="Meng A."/>
            <person name="Brown T."/>
            <person name="Cohen L."/>
        </authorList>
    </citation>
    <scope>NUCLEOTIDE SEQUENCE</scope>
    <source>
        <strain evidence="4">NY070348D</strain>
    </source>
</reference>
<proteinExistence type="predicted"/>
<keyword evidence="2" id="KW-0812">Transmembrane</keyword>
<feature type="transmembrane region" description="Helical" evidence="2">
    <location>
        <begin position="110"/>
        <end position="134"/>
    </location>
</feature>
<organism evidence="4">
    <name type="scientific">Mucochytrium quahogii</name>
    <dbReference type="NCBI Taxonomy" id="96639"/>
    <lineage>
        <taxon>Eukaryota</taxon>
        <taxon>Sar</taxon>
        <taxon>Stramenopiles</taxon>
        <taxon>Bigyra</taxon>
        <taxon>Labyrinthulomycetes</taxon>
        <taxon>Thraustochytrida</taxon>
        <taxon>Thraustochytriidae</taxon>
        <taxon>Mucochytrium</taxon>
    </lineage>
</organism>
<feature type="domain" description="VTT" evidence="3">
    <location>
        <begin position="240"/>
        <end position="292"/>
    </location>
</feature>
<protein>
    <recommendedName>
        <fullName evidence="3">VTT domain-containing protein</fullName>
    </recommendedName>
</protein>
<gene>
    <name evidence="4" type="ORF">QSP1433_LOCUS13344</name>
</gene>
<keyword evidence="2" id="KW-1133">Transmembrane helix</keyword>
<feature type="transmembrane region" description="Helical" evidence="2">
    <location>
        <begin position="70"/>
        <end position="90"/>
    </location>
</feature>
<evidence type="ECO:0000259" key="3">
    <source>
        <dbReference type="Pfam" id="PF09335"/>
    </source>
</evidence>
<dbReference type="InterPro" id="IPR032816">
    <property type="entry name" value="VTT_dom"/>
</dbReference>
<feature type="compositionally biased region" description="Gly residues" evidence="1">
    <location>
        <begin position="11"/>
        <end position="20"/>
    </location>
</feature>
<dbReference type="AlphaFoldDB" id="A0A7S2SFC2"/>
<sequence>MARKNAKQSGGQPGKNGTGGAKVSEKQLTAYKIELHQARHKITPLRSPLRTLVLFSQVVVDNLLHLLQNVFVSPFFLFGVVPLLAGYGSLRYTDSVYVEPIDAYCGFVLWWFGLGVLSSVGLGSGMHSGILFLFPHMFRVVAASKRCPTFDFDSKCDTWWRVCEMECRSVVPEGTPEAPFWEVVLLVVIPAFLWGAGTAAGEIPPYAVSRAAALAGREDDEVSDALGEAHGDDVLSKMKAWMIDFVEKYGFWGVLVMSAWPNAAFDLVGICCGQLNVSFWTFFIATLIGKAVIKVNGQAVFFCWWFRNPELVIKFAVQLVDALPDFIPISPTDVERILTDGLEQVSKGKTKDGEPSLIKQGGELLVLSVIVYFAYSCVAQFAQQRQKNVR</sequence>
<evidence type="ECO:0000256" key="2">
    <source>
        <dbReference type="SAM" id="Phobius"/>
    </source>
</evidence>
<name>A0A7S2SFC2_9STRA</name>
<evidence type="ECO:0000256" key="1">
    <source>
        <dbReference type="SAM" id="MobiDB-lite"/>
    </source>
</evidence>
<evidence type="ECO:0000313" key="4">
    <source>
        <dbReference type="EMBL" id="CAD9697822.1"/>
    </source>
</evidence>
<feature type="transmembrane region" description="Helical" evidence="2">
    <location>
        <begin position="364"/>
        <end position="382"/>
    </location>
</feature>